<dbReference type="InterPro" id="IPR009057">
    <property type="entry name" value="Homeodomain-like_sf"/>
</dbReference>
<dbReference type="Gene3D" id="1.10.357.10">
    <property type="entry name" value="Tetracycline Repressor, domain 2"/>
    <property type="match status" value="1"/>
</dbReference>
<keyword evidence="6" id="KW-0614">Plasmid</keyword>
<dbReference type="InterPro" id="IPR050109">
    <property type="entry name" value="HTH-type_TetR-like_transc_reg"/>
</dbReference>
<dbReference type="AlphaFoldDB" id="A0AAE7RDG7"/>
<gene>
    <name evidence="5" type="ORF">G6L72_24030</name>
    <name evidence="6" type="ORF">G6M88_23375</name>
</gene>
<dbReference type="EMBL" id="JAAMCP010000017">
    <property type="protein sequence ID" value="NTF39762.1"/>
    <property type="molecule type" value="Genomic_DNA"/>
</dbReference>
<evidence type="ECO:0000313" key="7">
    <source>
        <dbReference type="Proteomes" id="UP000663912"/>
    </source>
</evidence>
<dbReference type="Pfam" id="PF00440">
    <property type="entry name" value="TetR_N"/>
    <property type="match status" value="1"/>
</dbReference>
<evidence type="ECO:0000313" key="8">
    <source>
        <dbReference type="Proteomes" id="UP000822331"/>
    </source>
</evidence>
<accession>A0AAE7RDG7</accession>
<feature type="DNA-binding region" description="H-T-H motif" evidence="2">
    <location>
        <begin position="52"/>
        <end position="71"/>
    </location>
</feature>
<dbReference type="Proteomes" id="UP000822331">
    <property type="component" value="Unassembled WGS sequence"/>
</dbReference>
<keyword evidence="8" id="KW-1185">Reference proteome</keyword>
<evidence type="ECO:0000313" key="6">
    <source>
        <dbReference type="EMBL" id="QTG03396.1"/>
    </source>
</evidence>
<evidence type="ECO:0000259" key="4">
    <source>
        <dbReference type="PROSITE" id="PS50977"/>
    </source>
</evidence>
<proteinExistence type="predicted"/>
<dbReference type="KEGG" id="arui:G6M88_23375"/>
<feature type="domain" description="HTH tetR-type" evidence="4">
    <location>
        <begin position="29"/>
        <end position="89"/>
    </location>
</feature>
<sequence length="223" mass="24772">MSDPISSSRKRPRQPSKRERGRPKVSSDSEQSDAIGEVAWRLFIENGYSGTTMSDVASAARVSLKTVYRLFPAKRELFRAVVELHRRSMLALPADYDDCSIEEALGHIFQIDIDPEADRVRTALMTLFIVEAGRFPELGPLVREYGGDRAMKLLSEWLDRQVQSGRASVPDSEVAAKMLMDVAFGAISLKVGDQPQWPGGGNRRAYLKRCFSLIAAGLTPRVS</sequence>
<dbReference type="PANTHER" id="PTHR30055:SF223">
    <property type="entry name" value="HTH-TYPE TRANSCRIPTIONAL REGULATOR UIDR"/>
    <property type="match status" value="1"/>
</dbReference>
<feature type="region of interest" description="Disordered" evidence="3">
    <location>
        <begin position="1"/>
        <end position="32"/>
    </location>
</feature>
<evidence type="ECO:0000256" key="2">
    <source>
        <dbReference type="PROSITE-ProRule" id="PRU00335"/>
    </source>
</evidence>
<dbReference type="PANTHER" id="PTHR30055">
    <property type="entry name" value="HTH-TYPE TRANSCRIPTIONAL REGULATOR RUTR"/>
    <property type="match status" value="1"/>
</dbReference>
<name>A0AAE7RDG7_9HYPH</name>
<dbReference type="PROSITE" id="PS50977">
    <property type="entry name" value="HTH_TETR_2"/>
    <property type="match status" value="1"/>
</dbReference>
<dbReference type="InterPro" id="IPR039536">
    <property type="entry name" value="TetR_C_Proteobacteria"/>
</dbReference>
<dbReference type="Pfam" id="PF14246">
    <property type="entry name" value="TetR_C_7"/>
    <property type="match status" value="1"/>
</dbReference>
<dbReference type="GO" id="GO:0003700">
    <property type="term" value="F:DNA-binding transcription factor activity"/>
    <property type="evidence" value="ECO:0007669"/>
    <property type="project" value="TreeGrafter"/>
</dbReference>
<dbReference type="Proteomes" id="UP000663912">
    <property type="component" value="Plasmid pW2_73_1"/>
</dbReference>
<feature type="compositionally biased region" description="Basic residues" evidence="3">
    <location>
        <begin position="8"/>
        <end position="23"/>
    </location>
</feature>
<dbReference type="EMBL" id="CP049208">
    <property type="protein sequence ID" value="QTG03396.1"/>
    <property type="molecule type" value="Genomic_DNA"/>
</dbReference>
<keyword evidence="1 2" id="KW-0238">DNA-binding</keyword>
<dbReference type="GO" id="GO:0000976">
    <property type="term" value="F:transcription cis-regulatory region binding"/>
    <property type="evidence" value="ECO:0007669"/>
    <property type="project" value="TreeGrafter"/>
</dbReference>
<geneLocation type="plasmid" evidence="6 7">
    <name>pW2_73_1</name>
</geneLocation>
<organism evidence="6 7">
    <name type="scientific">Agrobacterium rubi</name>
    <dbReference type="NCBI Taxonomy" id="28099"/>
    <lineage>
        <taxon>Bacteria</taxon>
        <taxon>Pseudomonadati</taxon>
        <taxon>Pseudomonadota</taxon>
        <taxon>Alphaproteobacteria</taxon>
        <taxon>Hyphomicrobiales</taxon>
        <taxon>Rhizobiaceae</taxon>
        <taxon>Rhizobium/Agrobacterium group</taxon>
        <taxon>Agrobacterium</taxon>
    </lineage>
</organism>
<evidence type="ECO:0000256" key="1">
    <source>
        <dbReference type="ARBA" id="ARBA00023125"/>
    </source>
</evidence>
<reference evidence="6" key="2">
    <citation type="submission" date="2020-02" db="EMBL/GenBank/DDBJ databases">
        <title>Unexpected conservation and global transmission of agrobacterial virulence plasmids.</title>
        <authorList>
            <person name="Weisberg A.J."/>
            <person name="Davis E.W. II"/>
            <person name="Tabima J.R."/>
            <person name="Belcher M.S."/>
            <person name="Miller M."/>
            <person name="Kuo C.-H."/>
            <person name="Loper J.E."/>
            <person name="Grunwald N.J."/>
            <person name="Putnam M.L."/>
            <person name="Chang J.H."/>
        </authorList>
    </citation>
    <scope>NUCLEOTIDE SEQUENCE</scope>
    <source>
        <strain evidence="6">W2/73</strain>
        <plasmid evidence="6">pW2_73_1</plasmid>
    </source>
</reference>
<dbReference type="SUPFAM" id="SSF46689">
    <property type="entry name" value="Homeodomain-like"/>
    <property type="match status" value="1"/>
</dbReference>
<dbReference type="InterPro" id="IPR001647">
    <property type="entry name" value="HTH_TetR"/>
</dbReference>
<evidence type="ECO:0000256" key="3">
    <source>
        <dbReference type="SAM" id="MobiDB-lite"/>
    </source>
</evidence>
<evidence type="ECO:0000313" key="5">
    <source>
        <dbReference type="EMBL" id="NTF39762.1"/>
    </source>
</evidence>
<reference evidence="5 8" key="1">
    <citation type="journal article" date="2020" name="Science">
        <title>Unexpected conservation and global transmission of agrobacterial virulence plasmids.</title>
        <authorList>
            <person name="Weisberg A.J."/>
            <person name="Davis E.W. 2nd"/>
            <person name="Tabima J."/>
            <person name="Belcher M.S."/>
            <person name="Miller M."/>
            <person name="Kuo C.H."/>
            <person name="Loper J.E."/>
            <person name="Grunwald N.J."/>
            <person name="Putnam M.L."/>
            <person name="Chang J.H."/>
        </authorList>
    </citation>
    <scope>NUCLEOTIDE SEQUENCE [LARGE SCALE GENOMIC DNA]</scope>
    <source>
        <strain evidence="5 8">A19/93</strain>
    </source>
</reference>
<protein>
    <submittedName>
        <fullName evidence="6">TetR/AcrR family transcriptional regulator</fullName>
    </submittedName>
</protein>
<dbReference type="RefSeq" id="WP_065700959.1">
    <property type="nucleotide sequence ID" value="NZ_CP049208.1"/>
</dbReference>